<comment type="caution">
    <text evidence="1">The sequence shown here is derived from an EMBL/GenBank/DDBJ whole genome shotgun (WGS) entry which is preliminary data.</text>
</comment>
<reference evidence="1 2" key="1">
    <citation type="submission" date="2014-02" db="EMBL/GenBank/DDBJ databases">
        <title>Draft genome sequence of Lysinibacillus odysseyi NBRC 100172.</title>
        <authorList>
            <person name="Zhang F."/>
            <person name="Wang G."/>
            <person name="Zhang L."/>
        </authorList>
    </citation>
    <scope>NUCLEOTIDE SEQUENCE [LARGE SCALE GENOMIC DNA]</scope>
    <source>
        <strain evidence="1 2">NBRC 100172</strain>
    </source>
</reference>
<name>A0A0A3ID46_9BACI</name>
<organism evidence="1 2">
    <name type="scientific">Lysinibacillus odysseyi 34hs-1 = NBRC 100172</name>
    <dbReference type="NCBI Taxonomy" id="1220589"/>
    <lineage>
        <taxon>Bacteria</taxon>
        <taxon>Bacillati</taxon>
        <taxon>Bacillota</taxon>
        <taxon>Bacilli</taxon>
        <taxon>Bacillales</taxon>
        <taxon>Bacillaceae</taxon>
        <taxon>Lysinibacillus</taxon>
    </lineage>
</organism>
<dbReference type="EMBL" id="JPVP01000059">
    <property type="protein sequence ID" value="KGR82664.1"/>
    <property type="molecule type" value="Genomic_DNA"/>
</dbReference>
<gene>
    <name evidence="1" type="ORF">CD32_17555</name>
</gene>
<dbReference type="AlphaFoldDB" id="A0A0A3ID46"/>
<keyword evidence="2" id="KW-1185">Reference proteome</keyword>
<evidence type="ECO:0000313" key="1">
    <source>
        <dbReference type="EMBL" id="KGR82664.1"/>
    </source>
</evidence>
<evidence type="ECO:0000313" key="2">
    <source>
        <dbReference type="Proteomes" id="UP000030437"/>
    </source>
</evidence>
<dbReference type="Proteomes" id="UP000030437">
    <property type="component" value="Unassembled WGS sequence"/>
</dbReference>
<protein>
    <submittedName>
        <fullName evidence="1">Uncharacterized protein</fullName>
    </submittedName>
</protein>
<dbReference type="RefSeq" id="WP_036157042.1">
    <property type="nucleotide sequence ID" value="NZ_AVCX01000002.1"/>
</dbReference>
<sequence length="306" mass="35740">MDHLFHPLFTLHPSAESQLDAYLTSRQRELALIANHMPVAKGAACDLDYSSQLKNHIQIVISSIKLIHKQLDELIIYINEETLFPQKSFSFSGLTYYSHIDSKAYFLYSPIAYDSFLKKELFWVIELDAAEKEKKIHQSSIGFSDKNILSLLQYPIDLKFDLEKFEGLETIEASEKHVQYCRQRLLDYFEVEDVLALYEIEQSNLLKYIGDPLVLLRSIQKKHNDNRIKLSLQPSLPWPVNKATIELIHVERRVIKKDQLRNFWEEEQFTDYTKQLAQTKGKLMKAAGVSQEQLDRFIELLPADFL</sequence>
<accession>A0A0A3ID46</accession>
<proteinExistence type="predicted"/>